<name>A0ABQ9XDP7_9EUKA</name>
<keyword evidence="1" id="KW-0812">Transmembrane</keyword>
<evidence type="ECO:0000313" key="2">
    <source>
        <dbReference type="EMBL" id="KAK2950608.1"/>
    </source>
</evidence>
<reference evidence="2 3" key="1">
    <citation type="journal article" date="2022" name="bioRxiv">
        <title>Genomics of Preaxostyla Flagellates Illuminates Evolutionary Transitions and the Path Towards Mitochondrial Loss.</title>
        <authorList>
            <person name="Novak L.V.F."/>
            <person name="Treitli S.C."/>
            <person name="Pyrih J."/>
            <person name="Halakuc P."/>
            <person name="Pipaliya S.V."/>
            <person name="Vacek V."/>
            <person name="Brzon O."/>
            <person name="Soukal P."/>
            <person name="Eme L."/>
            <person name="Dacks J.B."/>
            <person name="Karnkowska A."/>
            <person name="Elias M."/>
            <person name="Hampl V."/>
        </authorList>
    </citation>
    <scope>NUCLEOTIDE SEQUENCE [LARGE SCALE GENOMIC DNA]</scope>
    <source>
        <strain evidence="2">NAU3</strain>
        <tissue evidence="2">Gut</tissue>
    </source>
</reference>
<keyword evidence="1" id="KW-0472">Membrane</keyword>
<evidence type="ECO:0000313" key="3">
    <source>
        <dbReference type="Proteomes" id="UP001281761"/>
    </source>
</evidence>
<protein>
    <submittedName>
        <fullName evidence="2">Uncharacterized protein</fullName>
    </submittedName>
</protein>
<sequence length="112" mass="11943">MREHSGHALRIGGIVTGAVPAIAKIAIVLSLFNRMSCSERASSAMQICSSAMRPDSELPPASVQSLSFSSRVLPASSDFLLESSLFVEKERLSMQAIAAGRHDGLSHLFQEG</sequence>
<feature type="transmembrane region" description="Helical" evidence="1">
    <location>
        <begin position="12"/>
        <end position="32"/>
    </location>
</feature>
<dbReference type="EMBL" id="JARBJD010000132">
    <property type="protein sequence ID" value="KAK2950608.1"/>
    <property type="molecule type" value="Genomic_DNA"/>
</dbReference>
<organism evidence="2 3">
    <name type="scientific">Blattamonas nauphoetae</name>
    <dbReference type="NCBI Taxonomy" id="2049346"/>
    <lineage>
        <taxon>Eukaryota</taxon>
        <taxon>Metamonada</taxon>
        <taxon>Preaxostyla</taxon>
        <taxon>Oxymonadida</taxon>
        <taxon>Blattamonas</taxon>
    </lineage>
</organism>
<proteinExistence type="predicted"/>
<comment type="caution">
    <text evidence="2">The sequence shown here is derived from an EMBL/GenBank/DDBJ whole genome shotgun (WGS) entry which is preliminary data.</text>
</comment>
<evidence type="ECO:0000256" key="1">
    <source>
        <dbReference type="SAM" id="Phobius"/>
    </source>
</evidence>
<accession>A0ABQ9XDP7</accession>
<keyword evidence="1" id="KW-1133">Transmembrane helix</keyword>
<gene>
    <name evidence="2" type="ORF">BLNAU_14414</name>
</gene>
<dbReference type="Proteomes" id="UP001281761">
    <property type="component" value="Unassembled WGS sequence"/>
</dbReference>
<keyword evidence="3" id="KW-1185">Reference proteome</keyword>